<comment type="caution">
    <text evidence="3">The sequence shown here is derived from an EMBL/GenBank/DDBJ whole genome shotgun (WGS) entry which is preliminary data.</text>
</comment>
<reference evidence="3" key="1">
    <citation type="submission" date="2022-03" db="EMBL/GenBank/DDBJ databases">
        <authorList>
            <person name="Sayadi A."/>
        </authorList>
    </citation>
    <scope>NUCLEOTIDE SEQUENCE</scope>
</reference>
<dbReference type="GO" id="GO:0046872">
    <property type="term" value="F:metal ion binding"/>
    <property type="evidence" value="ECO:0007669"/>
    <property type="project" value="UniProtKB-KW"/>
</dbReference>
<dbReference type="EMBL" id="CAKOFQ010007258">
    <property type="protein sequence ID" value="CAH1996381.1"/>
    <property type="molecule type" value="Genomic_DNA"/>
</dbReference>
<sequence length="166" mass="18708">MMCTGTFLKIFSPKFKLPVRRYTPRRALMYVPGDDTKKINKATSLEVDCIALDCEDGVAINRKEDARKTINQFLNDLKPDVIKGDLGIRVNSIDTGLCEEDLRSCLSAKNVPNTVLLPKVETTEDLDWIWLDISPLPNCQLYKKHCIKLLEAYSTETGSNSHTDSV</sequence>
<dbReference type="PANTHER" id="PTHR11105">
    <property type="entry name" value="CITRATE LYASE SUBUNIT BETA-RELATED"/>
    <property type="match status" value="1"/>
</dbReference>
<gene>
    <name evidence="3" type="ORF">ACAOBT_LOCUS23178</name>
</gene>
<dbReference type="GO" id="GO:0106064">
    <property type="term" value="P:regulation of cobalamin metabolic process"/>
    <property type="evidence" value="ECO:0007669"/>
    <property type="project" value="TreeGrafter"/>
</dbReference>
<evidence type="ECO:0000313" key="4">
    <source>
        <dbReference type="Proteomes" id="UP001152888"/>
    </source>
</evidence>
<dbReference type="InterPro" id="IPR015813">
    <property type="entry name" value="Pyrv/PenolPyrv_kinase-like_dom"/>
</dbReference>
<feature type="domain" description="HpcH/HpaI aldolase/citrate lyase" evidence="2">
    <location>
        <begin position="26"/>
        <end position="127"/>
    </location>
</feature>
<dbReference type="SUPFAM" id="SSF51621">
    <property type="entry name" value="Phosphoenolpyruvate/pyruvate domain"/>
    <property type="match status" value="1"/>
</dbReference>
<proteinExistence type="predicted"/>
<evidence type="ECO:0000259" key="2">
    <source>
        <dbReference type="Pfam" id="PF03328"/>
    </source>
</evidence>
<evidence type="ECO:0000313" key="3">
    <source>
        <dbReference type="EMBL" id="CAH1996381.1"/>
    </source>
</evidence>
<name>A0A9P0LK09_ACAOB</name>
<dbReference type="AlphaFoldDB" id="A0A9P0LK09"/>
<dbReference type="Gene3D" id="3.20.20.60">
    <property type="entry name" value="Phosphoenolpyruvate-binding domains"/>
    <property type="match status" value="1"/>
</dbReference>
<protein>
    <recommendedName>
        <fullName evidence="2">HpcH/HpaI aldolase/citrate lyase domain-containing protein</fullName>
    </recommendedName>
</protein>
<dbReference type="OrthoDB" id="1773at2759"/>
<dbReference type="InterPro" id="IPR005000">
    <property type="entry name" value="Aldolase/citrate-lyase_domain"/>
</dbReference>
<organism evidence="3 4">
    <name type="scientific">Acanthoscelides obtectus</name>
    <name type="common">Bean weevil</name>
    <name type="synonym">Bruchus obtectus</name>
    <dbReference type="NCBI Taxonomy" id="200917"/>
    <lineage>
        <taxon>Eukaryota</taxon>
        <taxon>Metazoa</taxon>
        <taxon>Ecdysozoa</taxon>
        <taxon>Arthropoda</taxon>
        <taxon>Hexapoda</taxon>
        <taxon>Insecta</taxon>
        <taxon>Pterygota</taxon>
        <taxon>Neoptera</taxon>
        <taxon>Endopterygota</taxon>
        <taxon>Coleoptera</taxon>
        <taxon>Polyphaga</taxon>
        <taxon>Cucujiformia</taxon>
        <taxon>Chrysomeloidea</taxon>
        <taxon>Chrysomelidae</taxon>
        <taxon>Bruchinae</taxon>
        <taxon>Bruchini</taxon>
        <taxon>Acanthoscelides</taxon>
    </lineage>
</organism>
<dbReference type="PANTHER" id="PTHR11105:SF0">
    <property type="entry name" value="CITRAMALYL-COA LYASE, MITOCHONDRIAL"/>
    <property type="match status" value="1"/>
</dbReference>
<keyword evidence="1" id="KW-0479">Metal-binding</keyword>
<dbReference type="Proteomes" id="UP001152888">
    <property type="component" value="Unassembled WGS sequence"/>
</dbReference>
<dbReference type="InterPro" id="IPR040186">
    <property type="entry name" value="Citramalyl-CoA_lyase"/>
</dbReference>
<keyword evidence="4" id="KW-1185">Reference proteome</keyword>
<dbReference type="GO" id="GO:0047777">
    <property type="term" value="F:(S)-citramalyl-CoA lyase activity"/>
    <property type="evidence" value="ECO:0007669"/>
    <property type="project" value="TreeGrafter"/>
</dbReference>
<dbReference type="InterPro" id="IPR040442">
    <property type="entry name" value="Pyrv_kinase-like_dom_sf"/>
</dbReference>
<dbReference type="Pfam" id="PF03328">
    <property type="entry name" value="HpcH_HpaI"/>
    <property type="match status" value="1"/>
</dbReference>
<accession>A0A9P0LK09</accession>
<evidence type="ECO:0000256" key="1">
    <source>
        <dbReference type="ARBA" id="ARBA00022723"/>
    </source>
</evidence>